<protein>
    <submittedName>
        <fullName evidence="1">Uncharacterized protein</fullName>
    </submittedName>
</protein>
<reference evidence="1 2" key="1">
    <citation type="journal article" date="2008" name="Proc. Natl. Acad. Sci. U.S.A.">
        <title>Niche adaptation and genome expansion in the chlorophyll d-producing cyanobacterium Acaryochloris marina.</title>
        <authorList>
            <person name="Swingley W.D."/>
            <person name="Chen M."/>
            <person name="Cheung P.C."/>
            <person name="Conrad A.L."/>
            <person name="Dejesa L.C."/>
            <person name="Hao J."/>
            <person name="Honchak B.M."/>
            <person name="Karbach L.E."/>
            <person name="Kurdoglu A."/>
            <person name="Lahiri S."/>
            <person name="Mastrian S.D."/>
            <person name="Miyashita H."/>
            <person name="Page L."/>
            <person name="Ramakrishna P."/>
            <person name="Satoh S."/>
            <person name="Sattley W.M."/>
            <person name="Shimada Y."/>
            <person name="Taylor H.L."/>
            <person name="Tomo T."/>
            <person name="Tsuchiya T."/>
            <person name="Wang Z.T."/>
            <person name="Raymond J."/>
            <person name="Mimuro M."/>
            <person name="Blankenship R.E."/>
            <person name="Touchman J.W."/>
        </authorList>
    </citation>
    <scope>NUCLEOTIDE SEQUENCE [LARGE SCALE GENOMIC DNA]</scope>
    <source>
        <strain evidence="2">MBIC 11017</strain>
    </source>
</reference>
<sequence length="41" mass="4921">MNFIPGRYLPDLIQILIFLFRGIEWGWDVENYLDFSLDTKA</sequence>
<dbReference type="AlphaFoldDB" id="B0BZN8"/>
<keyword evidence="2" id="KW-1185">Reference proteome</keyword>
<evidence type="ECO:0000313" key="1">
    <source>
        <dbReference type="EMBL" id="ABW25964.1"/>
    </source>
</evidence>
<dbReference type="Proteomes" id="UP000000268">
    <property type="component" value="Chromosome"/>
</dbReference>
<dbReference type="STRING" id="329726.AM1_0922"/>
<accession>B0BZN8</accession>
<dbReference type="HOGENOM" id="CLU_3264049_0_0_3"/>
<organism evidence="1 2">
    <name type="scientific">Acaryochloris marina (strain MBIC 11017)</name>
    <dbReference type="NCBI Taxonomy" id="329726"/>
    <lineage>
        <taxon>Bacteria</taxon>
        <taxon>Bacillati</taxon>
        <taxon>Cyanobacteriota</taxon>
        <taxon>Cyanophyceae</taxon>
        <taxon>Acaryochloridales</taxon>
        <taxon>Acaryochloridaceae</taxon>
        <taxon>Acaryochloris</taxon>
    </lineage>
</organism>
<dbReference type="KEGG" id="amr:AM1_0922"/>
<gene>
    <name evidence="1" type="ordered locus">AM1_0922</name>
</gene>
<proteinExistence type="predicted"/>
<evidence type="ECO:0000313" key="2">
    <source>
        <dbReference type="Proteomes" id="UP000000268"/>
    </source>
</evidence>
<name>B0BZN8_ACAM1</name>
<dbReference type="EMBL" id="CP000828">
    <property type="protein sequence ID" value="ABW25964.1"/>
    <property type="molecule type" value="Genomic_DNA"/>
</dbReference>